<proteinExistence type="predicted"/>
<dbReference type="OrthoDB" id="6831751at2"/>
<keyword evidence="6" id="KW-1185">Reference proteome</keyword>
<feature type="domain" description="HTH araC/xylS-type" evidence="4">
    <location>
        <begin position="228"/>
        <end position="326"/>
    </location>
</feature>
<evidence type="ECO:0000256" key="3">
    <source>
        <dbReference type="ARBA" id="ARBA00023163"/>
    </source>
</evidence>
<evidence type="ECO:0000256" key="2">
    <source>
        <dbReference type="ARBA" id="ARBA00023125"/>
    </source>
</evidence>
<name>A0A2S4MA32_9BURK</name>
<dbReference type="EMBL" id="PQGA01000006">
    <property type="protein sequence ID" value="POR51610.1"/>
    <property type="molecule type" value="Genomic_DNA"/>
</dbReference>
<comment type="caution">
    <text evidence="5">The sequence shown here is derived from an EMBL/GenBank/DDBJ whole genome shotgun (WGS) entry which is preliminary data.</text>
</comment>
<dbReference type="Pfam" id="PF12833">
    <property type="entry name" value="HTH_18"/>
    <property type="match status" value="1"/>
</dbReference>
<dbReference type="SUPFAM" id="SSF46689">
    <property type="entry name" value="Homeodomain-like"/>
    <property type="match status" value="2"/>
</dbReference>
<dbReference type="InterPro" id="IPR009057">
    <property type="entry name" value="Homeodomain-like_sf"/>
</dbReference>
<dbReference type="Gene3D" id="1.10.10.60">
    <property type="entry name" value="Homeodomain-like"/>
    <property type="match status" value="1"/>
</dbReference>
<accession>A0A2S4MA32</accession>
<dbReference type="PROSITE" id="PS01124">
    <property type="entry name" value="HTH_ARAC_FAMILY_2"/>
    <property type="match status" value="1"/>
</dbReference>
<dbReference type="SMART" id="SM00342">
    <property type="entry name" value="HTH_ARAC"/>
    <property type="match status" value="1"/>
</dbReference>
<evidence type="ECO:0000313" key="5">
    <source>
        <dbReference type="EMBL" id="POR51610.1"/>
    </source>
</evidence>
<evidence type="ECO:0000259" key="4">
    <source>
        <dbReference type="PROSITE" id="PS01124"/>
    </source>
</evidence>
<dbReference type="PANTHER" id="PTHR46796">
    <property type="entry name" value="HTH-TYPE TRANSCRIPTIONAL ACTIVATOR RHAS-RELATED"/>
    <property type="match status" value="1"/>
</dbReference>
<sequence length="376" mass="40365">MERLPNVFGVVSNRAGGPRSTRTVRQIAITLFNGFSQQEAITVARAFQSANVLSRSWRSDSPIYNVRLLSATGGMIASSSTMVVWTESIEACHHGEGFDVLFIMGGAGAHHALCDERLVGWLRQAVPCCRLTLPIAEGRLLLDAAASVAVRHARPSGNGAGNVTPRSTEACAYANFVGPLRMALDVIQTDLGADIVNQIAVAVAPPSETQFTAIVRKNAEHFVSDRIQASARWLLAHAASPVVMREAARVAAMSERNFLRRFKIEIGVTPSEYLMYARLDMCCRLLVETNLSVDKIAERCGIGCGGRLSKLLRKHLATTATAYRADARRMADAPLPFPAQEATTLALPASQTVKQTVQAAARASVAVPSSGLEPTT</sequence>
<dbReference type="GO" id="GO:0043565">
    <property type="term" value="F:sequence-specific DNA binding"/>
    <property type="evidence" value="ECO:0007669"/>
    <property type="project" value="InterPro"/>
</dbReference>
<dbReference type="SUPFAM" id="SSF52317">
    <property type="entry name" value="Class I glutamine amidotransferase-like"/>
    <property type="match status" value="1"/>
</dbReference>
<dbReference type="Gene3D" id="3.40.50.880">
    <property type="match status" value="1"/>
</dbReference>
<dbReference type="GO" id="GO:0003700">
    <property type="term" value="F:DNA-binding transcription factor activity"/>
    <property type="evidence" value="ECO:0007669"/>
    <property type="project" value="InterPro"/>
</dbReference>
<gene>
    <name evidence="5" type="ORF">B0G62_106144</name>
</gene>
<keyword evidence="1" id="KW-0805">Transcription regulation</keyword>
<dbReference type="InterPro" id="IPR050204">
    <property type="entry name" value="AraC_XylS_family_regulators"/>
</dbReference>
<dbReference type="AlphaFoldDB" id="A0A2S4MA32"/>
<keyword evidence="2" id="KW-0238">DNA-binding</keyword>
<organism evidence="5 6">
    <name type="scientific">Paraburkholderia eburnea</name>
    <dbReference type="NCBI Taxonomy" id="1189126"/>
    <lineage>
        <taxon>Bacteria</taxon>
        <taxon>Pseudomonadati</taxon>
        <taxon>Pseudomonadota</taxon>
        <taxon>Betaproteobacteria</taxon>
        <taxon>Burkholderiales</taxon>
        <taxon>Burkholderiaceae</taxon>
        <taxon>Paraburkholderia</taxon>
    </lineage>
</organism>
<keyword evidence="3" id="KW-0804">Transcription</keyword>
<evidence type="ECO:0000313" key="6">
    <source>
        <dbReference type="Proteomes" id="UP000237381"/>
    </source>
</evidence>
<evidence type="ECO:0000256" key="1">
    <source>
        <dbReference type="ARBA" id="ARBA00023015"/>
    </source>
</evidence>
<dbReference type="InterPro" id="IPR018060">
    <property type="entry name" value="HTH_AraC"/>
</dbReference>
<dbReference type="InterPro" id="IPR029062">
    <property type="entry name" value="Class_I_gatase-like"/>
</dbReference>
<protein>
    <submittedName>
        <fullName evidence="5">AraC family transcriptional regulator with amidase-like domain</fullName>
    </submittedName>
</protein>
<dbReference type="PANTHER" id="PTHR46796:SF6">
    <property type="entry name" value="ARAC SUBFAMILY"/>
    <property type="match status" value="1"/>
</dbReference>
<dbReference type="Proteomes" id="UP000237381">
    <property type="component" value="Unassembled WGS sequence"/>
</dbReference>
<reference evidence="5 6" key="1">
    <citation type="submission" date="2018-01" db="EMBL/GenBank/DDBJ databases">
        <title>Genomic Encyclopedia of Type Strains, Phase III (KMG-III): the genomes of soil and plant-associated and newly described type strains.</title>
        <authorList>
            <person name="Whitman W."/>
        </authorList>
    </citation>
    <scope>NUCLEOTIDE SEQUENCE [LARGE SCALE GENOMIC DNA]</scope>
    <source>
        <strain evidence="5 6">JCM 18070</strain>
    </source>
</reference>